<keyword evidence="2" id="KW-0808">Transferase</keyword>
<dbReference type="InterPro" id="IPR050559">
    <property type="entry name" value="P-Pant_transferase_sf"/>
</dbReference>
<dbReference type="PANTHER" id="PTHR12215:SF15">
    <property type="entry name" value="4'-PHOSPHOPANTETHEINYL TRANSFERASE SUPERFAMILY-RELATED"/>
    <property type="match status" value="1"/>
</dbReference>
<gene>
    <name evidence="6" type="primary">LOC113691749</name>
</gene>
<proteinExistence type="predicted"/>
<keyword evidence="5" id="KW-1185">Reference proteome</keyword>
<dbReference type="PANTHER" id="PTHR12215">
    <property type="entry name" value="PHOSPHOPANTETHEINE TRANSFERASE"/>
    <property type="match status" value="1"/>
</dbReference>
<dbReference type="Gene3D" id="3.90.470.20">
    <property type="entry name" value="4'-phosphopantetheinyl transferase domain"/>
    <property type="match status" value="2"/>
</dbReference>
<dbReference type="Proteomes" id="UP001652660">
    <property type="component" value="Chromosome 6c"/>
</dbReference>
<feature type="domain" description="4'-phosphopantetheinyl transferase" evidence="3">
    <location>
        <begin position="141"/>
        <end position="226"/>
    </location>
</feature>
<dbReference type="RefSeq" id="XP_071908441.1">
    <property type="nucleotide sequence ID" value="XM_072052340.1"/>
</dbReference>
<dbReference type="Pfam" id="PF22624">
    <property type="entry name" value="AASDHPPT_N"/>
    <property type="match status" value="1"/>
</dbReference>
<feature type="domain" description="4'-phosphopantetheinyl transferase N-terminal" evidence="4">
    <location>
        <begin position="44"/>
        <end position="132"/>
    </location>
</feature>
<evidence type="ECO:0000313" key="5">
    <source>
        <dbReference type="Proteomes" id="UP001652660"/>
    </source>
</evidence>
<evidence type="ECO:0000313" key="6">
    <source>
        <dbReference type="RefSeq" id="XP_071908441.1"/>
    </source>
</evidence>
<dbReference type="GeneID" id="113691749"/>
<dbReference type="InterPro" id="IPR055066">
    <property type="entry name" value="AASDHPPT_N"/>
</dbReference>
<sequence>MKFQCLGKQLFNSSANLPRIQLPSPMEAHLWYIIPSEVQSQSLLNQYAEILSPCEKEIVFEMRDEELRKRALLARALVRTTIARYQINSHVSPRSLKFIKNVHGKPEVDWQHCEQWRPLPLHFNISHTSSLIACGVTVDSPIGIDVEKKNRRLKHNVMSFAQRYFSKHEVQVLSAISDPQLQQQEFIKLWTLKEAYVKALGRGFSDAPFKTFTIRIRSANKGSFAGNSNFEASEIVVDSFDDSMDLTSDWKFVLMDLAGSHYAAICTKKDSSIQGIQITPTKLTVWKTIPFVHDECVSGTAAVVIISG</sequence>
<evidence type="ECO:0000259" key="3">
    <source>
        <dbReference type="Pfam" id="PF01648"/>
    </source>
</evidence>
<dbReference type="InterPro" id="IPR037143">
    <property type="entry name" value="4-PPantetheinyl_Trfase_dom_sf"/>
</dbReference>
<dbReference type="SUPFAM" id="SSF56214">
    <property type="entry name" value="4'-phosphopantetheinyl transferase"/>
    <property type="match status" value="2"/>
</dbReference>
<organism evidence="5 6">
    <name type="scientific">Coffea arabica</name>
    <name type="common">Arabian coffee</name>
    <dbReference type="NCBI Taxonomy" id="13443"/>
    <lineage>
        <taxon>Eukaryota</taxon>
        <taxon>Viridiplantae</taxon>
        <taxon>Streptophyta</taxon>
        <taxon>Embryophyta</taxon>
        <taxon>Tracheophyta</taxon>
        <taxon>Spermatophyta</taxon>
        <taxon>Magnoliopsida</taxon>
        <taxon>eudicotyledons</taxon>
        <taxon>Gunneridae</taxon>
        <taxon>Pentapetalae</taxon>
        <taxon>asterids</taxon>
        <taxon>lamiids</taxon>
        <taxon>Gentianales</taxon>
        <taxon>Rubiaceae</taxon>
        <taxon>Ixoroideae</taxon>
        <taxon>Gardenieae complex</taxon>
        <taxon>Bertiereae - Coffeeae clade</taxon>
        <taxon>Coffeeae</taxon>
        <taxon>Coffea</taxon>
    </lineage>
</organism>
<evidence type="ECO:0000256" key="1">
    <source>
        <dbReference type="ARBA" id="ARBA00013172"/>
    </source>
</evidence>
<dbReference type="EC" id="2.7.8.7" evidence="1"/>
<evidence type="ECO:0000259" key="4">
    <source>
        <dbReference type="Pfam" id="PF22624"/>
    </source>
</evidence>
<dbReference type="Pfam" id="PF01648">
    <property type="entry name" value="ACPS"/>
    <property type="match status" value="1"/>
</dbReference>
<reference evidence="6" key="1">
    <citation type="submission" date="2025-08" db="UniProtKB">
        <authorList>
            <consortium name="RefSeq"/>
        </authorList>
    </citation>
    <scope>IDENTIFICATION</scope>
    <source>
        <tissue evidence="6">Leaves</tissue>
    </source>
</reference>
<accession>A0ABM4UMD6</accession>
<dbReference type="InterPro" id="IPR008278">
    <property type="entry name" value="4-PPantetheinyl_Trfase_dom"/>
</dbReference>
<evidence type="ECO:0000256" key="2">
    <source>
        <dbReference type="ARBA" id="ARBA00022679"/>
    </source>
</evidence>
<protein>
    <recommendedName>
        <fullName evidence="1">holo-[acyl-carrier-protein] synthase</fullName>
        <ecNumber evidence="1">2.7.8.7</ecNumber>
    </recommendedName>
</protein>
<name>A0ABM4UMD6_COFAR</name>